<accession>A0AA43XL05</accession>
<reference evidence="2 3" key="1">
    <citation type="submission" date="2019-04" db="EMBL/GenBank/DDBJ databases">
        <title>Isachenkonia alkalipeptolytica gen. nov. sp. nov. a new anaerobic, alkiliphilic organothrophic bacterium capable to reduce synthesized ferrihydrite isolated from a soda lake.</title>
        <authorList>
            <person name="Toshchakov S.V."/>
            <person name="Zavarzina D.G."/>
            <person name="Zhilina T.N."/>
            <person name="Kostrikina N.A."/>
            <person name="Kublanov I.V."/>
        </authorList>
    </citation>
    <scope>NUCLEOTIDE SEQUENCE [LARGE SCALE GENOMIC DNA]</scope>
    <source>
        <strain evidence="2 3">Z-1701</strain>
    </source>
</reference>
<name>A0AA43XL05_9CLOT</name>
<evidence type="ECO:0000313" key="3">
    <source>
        <dbReference type="Proteomes" id="UP000449710"/>
    </source>
</evidence>
<keyword evidence="3" id="KW-1185">Reference proteome</keyword>
<dbReference type="Proteomes" id="UP000449710">
    <property type="component" value="Unassembled WGS sequence"/>
</dbReference>
<organism evidence="2 3">
    <name type="scientific">Isachenkonia alkalipeptolytica</name>
    <dbReference type="NCBI Taxonomy" id="2565777"/>
    <lineage>
        <taxon>Bacteria</taxon>
        <taxon>Bacillati</taxon>
        <taxon>Bacillota</taxon>
        <taxon>Clostridia</taxon>
        <taxon>Eubacteriales</taxon>
        <taxon>Clostridiaceae</taxon>
        <taxon>Isachenkonia</taxon>
    </lineage>
</organism>
<keyword evidence="1" id="KW-1133">Transmembrane helix</keyword>
<feature type="transmembrane region" description="Helical" evidence="1">
    <location>
        <begin position="84"/>
        <end position="105"/>
    </location>
</feature>
<dbReference type="Pfam" id="PF07963">
    <property type="entry name" value="N_methyl"/>
    <property type="match status" value="1"/>
</dbReference>
<protein>
    <recommendedName>
        <fullName evidence="4">Prepilin-type N-terminal cleavage/methylation domain-containing protein</fullName>
    </recommendedName>
</protein>
<evidence type="ECO:0000313" key="2">
    <source>
        <dbReference type="EMBL" id="NBG88793.1"/>
    </source>
</evidence>
<dbReference type="PROSITE" id="PS00409">
    <property type="entry name" value="PROKAR_NTER_METHYL"/>
    <property type="match status" value="1"/>
</dbReference>
<evidence type="ECO:0000256" key="1">
    <source>
        <dbReference type="SAM" id="Phobius"/>
    </source>
</evidence>
<comment type="caution">
    <text evidence="2">The sequence shown here is derived from an EMBL/GenBank/DDBJ whole genome shotgun (WGS) entry which is preliminary data.</text>
</comment>
<gene>
    <name evidence="2" type="ORF">ISALK_09790</name>
</gene>
<sequence length="220" mass="25631">MMLQHKKPLNFLWSHWTLKGWMNRFYMNIKIASLLWAGGFLLNLQKEINNPRKNRNRRTPISISSAVIMKSVTLKPGYKRENKGFTLIEILLILGIMMLLFAMVVPNKREINDDLLLYQTTAEIENAIKLARHLSIDESKTYRVDIKDQTLTIRQYLHNTTPVFTLQIPKVIEVEVTTNNVISFNRNGGSSYHRILIKNRKNEQYVIQTAIGSGRIYISR</sequence>
<keyword evidence="1" id="KW-0812">Transmembrane</keyword>
<evidence type="ECO:0008006" key="4">
    <source>
        <dbReference type="Google" id="ProtNLM"/>
    </source>
</evidence>
<dbReference type="SUPFAM" id="SSF54523">
    <property type="entry name" value="Pili subunits"/>
    <property type="match status" value="1"/>
</dbReference>
<dbReference type="InterPro" id="IPR045584">
    <property type="entry name" value="Pilin-like"/>
</dbReference>
<keyword evidence="1" id="KW-0472">Membrane</keyword>
<dbReference type="InterPro" id="IPR012902">
    <property type="entry name" value="N_methyl_site"/>
</dbReference>
<dbReference type="EMBL" id="SUMG01000011">
    <property type="protein sequence ID" value="NBG88793.1"/>
    <property type="molecule type" value="Genomic_DNA"/>
</dbReference>
<proteinExistence type="predicted"/>
<dbReference type="AlphaFoldDB" id="A0AA43XL05"/>